<dbReference type="Gene3D" id="3.30.70.100">
    <property type="match status" value="1"/>
</dbReference>
<dbReference type="SUPFAM" id="SSF54975">
    <property type="entry name" value="Acylphosphatase/BLUF domain-like"/>
    <property type="match status" value="1"/>
</dbReference>
<dbReference type="GO" id="GO:0009882">
    <property type="term" value="F:blue light photoreceptor activity"/>
    <property type="evidence" value="ECO:0007669"/>
    <property type="project" value="InterPro"/>
</dbReference>
<dbReference type="EMBL" id="KZ819284">
    <property type="protein sequence ID" value="PWO00927.1"/>
    <property type="molecule type" value="Genomic_DNA"/>
</dbReference>
<dbReference type="GO" id="GO:0071949">
    <property type="term" value="F:FAD binding"/>
    <property type="evidence" value="ECO:0007669"/>
    <property type="project" value="InterPro"/>
</dbReference>
<proteinExistence type="predicted"/>
<dbReference type="Pfam" id="PF04940">
    <property type="entry name" value="BLUF"/>
    <property type="match status" value="1"/>
</dbReference>
<organism evidence="2 3">
    <name type="scientific">Tilletiopsis washingtonensis</name>
    <dbReference type="NCBI Taxonomy" id="58919"/>
    <lineage>
        <taxon>Eukaryota</taxon>
        <taxon>Fungi</taxon>
        <taxon>Dikarya</taxon>
        <taxon>Basidiomycota</taxon>
        <taxon>Ustilaginomycotina</taxon>
        <taxon>Exobasidiomycetes</taxon>
        <taxon>Entylomatales</taxon>
        <taxon>Entylomatales incertae sedis</taxon>
        <taxon>Tilletiopsis</taxon>
    </lineage>
</organism>
<dbReference type="RefSeq" id="XP_025601205.1">
    <property type="nucleotide sequence ID" value="XM_025741470.1"/>
</dbReference>
<dbReference type="OrthoDB" id="2106504at2759"/>
<gene>
    <name evidence="2" type="ORF">FA09DRAFT_327641</name>
</gene>
<reference evidence="2 3" key="1">
    <citation type="journal article" date="2018" name="Mol. Biol. Evol.">
        <title>Broad Genomic Sampling Reveals a Smut Pathogenic Ancestry of the Fungal Clade Ustilaginomycotina.</title>
        <authorList>
            <person name="Kijpornyongpan T."/>
            <person name="Mondo S.J."/>
            <person name="Barry K."/>
            <person name="Sandor L."/>
            <person name="Lee J."/>
            <person name="Lipzen A."/>
            <person name="Pangilinan J."/>
            <person name="LaButti K."/>
            <person name="Hainaut M."/>
            <person name="Henrissat B."/>
            <person name="Grigoriev I.V."/>
            <person name="Spatafora J.W."/>
            <person name="Aime M.C."/>
        </authorList>
    </citation>
    <scope>NUCLEOTIDE SEQUENCE [LARGE SCALE GENOMIC DNA]</scope>
    <source>
        <strain evidence="2 3">MCA 4186</strain>
    </source>
</reference>
<dbReference type="Proteomes" id="UP000245946">
    <property type="component" value="Unassembled WGS sequence"/>
</dbReference>
<dbReference type="InterPro" id="IPR007024">
    <property type="entry name" value="BLUF_domain"/>
</dbReference>
<evidence type="ECO:0000259" key="1">
    <source>
        <dbReference type="PROSITE" id="PS50925"/>
    </source>
</evidence>
<evidence type="ECO:0000313" key="3">
    <source>
        <dbReference type="Proteomes" id="UP000245946"/>
    </source>
</evidence>
<sequence>MGAQPMRRGSGSASSRSGPEYLEANPLLHLVYTSSSPDRYMTRASIEQILATSRRNNSRVGVTGLLLYHDGSFVQFLEGPPAEVEAVYQRICRDERHRGLIEIMRTRASQRSFREWSMAYRDLSDPPLSADEDRRKGRAAKEGLNCLLSDDYKSPLTPDASPQIRSLVRTFHRLLTT</sequence>
<name>A0A316ZI34_9BASI</name>
<dbReference type="GeneID" id="37269014"/>
<accession>A0A316ZI34</accession>
<dbReference type="AlphaFoldDB" id="A0A316ZI34"/>
<dbReference type="InterPro" id="IPR036046">
    <property type="entry name" value="Acylphosphatase-like_dom_sf"/>
</dbReference>
<feature type="domain" description="BLUF" evidence="1">
    <location>
        <begin position="27"/>
        <end position="119"/>
    </location>
</feature>
<evidence type="ECO:0000313" key="2">
    <source>
        <dbReference type="EMBL" id="PWO00927.1"/>
    </source>
</evidence>
<dbReference type="PROSITE" id="PS50925">
    <property type="entry name" value="BLUF"/>
    <property type="match status" value="1"/>
</dbReference>
<keyword evidence="3" id="KW-1185">Reference proteome</keyword>
<dbReference type="SMART" id="SM01034">
    <property type="entry name" value="BLUF"/>
    <property type="match status" value="1"/>
</dbReference>
<protein>
    <submittedName>
        <fullName evidence="2">BLUF-domain-containing protein</fullName>
    </submittedName>
</protein>